<dbReference type="PANTHER" id="PTHR48079">
    <property type="entry name" value="PROTEIN YEEZ"/>
    <property type="match status" value="1"/>
</dbReference>
<dbReference type="Pfam" id="PF01370">
    <property type="entry name" value="Epimerase"/>
    <property type="match status" value="1"/>
</dbReference>
<proteinExistence type="predicted"/>
<name>A0ABQ1HCN6_9FLAO</name>
<evidence type="ECO:0000313" key="2">
    <source>
        <dbReference type="EMBL" id="GGA69767.1"/>
    </source>
</evidence>
<feature type="domain" description="NAD-dependent epimerase/dehydratase" evidence="1">
    <location>
        <begin position="3"/>
        <end position="232"/>
    </location>
</feature>
<evidence type="ECO:0000259" key="1">
    <source>
        <dbReference type="Pfam" id="PF01370"/>
    </source>
</evidence>
<accession>A0ABQ1HCN6</accession>
<dbReference type="EMBL" id="BMGA01000001">
    <property type="protein sequence ID" value="GGA69767.1"/>
    <property type="molecule type" value="Genomic_DNA"/>
</dbReference>
<dbReference type="SUPFAM" id="SSF51735">
    <property type="entry name" value="NAD(P)-binding Rossmann-fold domains"/>
    <property type="match status" value="1"/>
</dbReference>
<reference evidence="3" key="1">
    <citation type="journal article" date="2019" name="Int. J. Syst. Evol. Microbiol.">
        <title>The Global Catalogue of Microorganisms (GCM) 10K type strain sequencing project: providing services to taxonomists for standard genome sequencing and annotation.</title>
        <authorList>
            <consortium name="The Broad Institute Genomics Platform"/>
            <consortium name="The Broad Institute Genome Sequencing Center for Infectious Disease"/>
            <person name="Wu L."/>
            <person name="Ma J."/>
        </authorList>
    </citation>
    <scope>NUCLEOTIDE SEQUENCE [LARGE SCALE GENOMIC DNA]</scope>
    <source>
        <strain evidence="3">CGMCC 1.12811</strain>
    </source>
</reference>
<keyword evidence="3" id="KW-1185">Reference proteome</keyword>
<organism evidence="2 3">
    <name type="scientific">Flavobacterium palustre</name>
    <dbReference type="NCBI Taxonomy" id="1476463"/>
    <lineage>
        <taxon>Bacteria</taxon>
        <taxon>Pseudomonadati</taxon>
        <taxon>Bacteroidota</taxon>
        <taxon>Flavobacteriia</taxon>
        <taxon>Flavobacteriales</taxon>
        <taxon>Flavobacteriaceae</taxon>
        <taxon>Flavobacterium</taxon>
    </lineage>
</organism>
<dbReference type="InterPro" id="IPR001509">
    <property type="entry name" value="Epimerase_deHydtase"/>
</dbReference>
<protein>
    <submittedName>
        <fullName evidence="2">NAD-dependent dehydratase</fullName>
    </submittedName>
</protein>
<evidence type="ECO:0000313" key="3">
    <source>
        <dbReference type="Proteomes" id="UP000658793"/>
    </source>
</evidence>
<dbReference type="InterPro" id="IPR036291">
    <property type="entry name" value="NAD(P)-bd_dom_sf"/>
</dbReference>
<sequence>MKILITGATGQIGHKLALTLAEQNNKIHILVRNPKSPNIPVHKNIRVFQGDITDVQSISNAIQGCNQVYHTAALVKIFNTDASQFYKINVEGTYNLLEKSLEFGIQKFLFTSSCSVIGPSNGRSLTENDSRTTPFICDYDSTKYEAENLVREYASKGLHTIIVAPSKIYGYSCTETKCISMNIVIHNFLNGKPTFIPKPSHLIANYCFIDDVIEGHILALNKGKSGENYILGGENISYKDFFNTVKNISGVKTKIIEIPKIILKIISLMQWIRFYTTHKEPFVTNESIQQIFCNKLFSSNKAIQFLGYKITPFEEALKQTIPHLKNQRHEY</sequence>
<dbReference type="InterPro" id="IPR051783">
    <property type="entry name" value="NAD(P)-dependent_oxidoreduct"/>
</dbReference>
<dbReference type="PANTHER" id="PTHR48079:SF6">
    <property type="entry name" value="NAD(P)-BINDING DOMAIN-CONTAINING PROTEIN-RELATED"/>
    <property type="match status" value="1"/>
</dbReference>
<dbReference type="Proteomes" id="UP000658793">
    <property type="component" value="Unassembled WGS sequence"/>
</dbReference>
<dbReference type="Gene3D" id="3.40.50.720">
    <property type="entry name" value="NAD(P)-binding Rossmann-like Domain"/>
    <property type="match status" value="1"/>
</dbReference>
<dbReference type="RefSeq" id="WP_188492677.1">
    <property type="nucleotide sequence ID" value="NZ_BMGA01000001.1"/>
</dbReference>
<gene>
    <name evidence="2" type="ORF">GCM10008015_08140</name>
</gene>
<comment type="caution">
    <text evidence="2">The sequence shown here is derived from an EMBL/GenBank/DDBJ whole genome shotgun (WGS) entry which is preliminary data.</text>
</comment>